<dbReference type="Pfam" id="PF00628">
    <property type="entry name" value="PHD"/>
    <property type="match status" value="1"/>
</dbReference>
<evidence type="ECO:0000256" key="6">
    <source>
        <dbReference type="ARBA" id="ARBA00023242"/>
    </source>
</evidence>
<dbReference type="GO" id="GO:0140658">
    <property type="term" value="F:ATP-dependent chromatin remodeler activity"/>
    <property type="evidence" value="ECO:0007669"/>
    <property type="project" value="TreeGrafter"/>
</dbReference>
<dbReference type="OrthoDB" id="885191at2759"/>
<keyword evidence="2" id="KW-0547">Nucleotide-binding</keyword>
<dbReference type="GO" id="GO:0003677">
    <property type="term" value="F:DNA binding"/>
    <property type="evidence" value="ECO:0007669"/>
    <property type="project" value="TreeGrafter"/>
</dbReference>
<dbReference type="SUPFAM" id="SSF57903">
    <property type="entry name" value="FYVE/PHD zinc finger"/>
    <property type="match status" value="1"/>
</dbReference>
<dbReference type="Gene3D" id="3.40.50.300">
    <property type="entry name" value="P-loop containing nucleotide triphosphate hydrolases"/>
    <property type="match status" value="1"/>
</dbReference>
<feature type="domain" description="PHD-type" evidence="11">
    <location>
        <begin position="520"/>
        <end position="569"/>
    </location>
</feature>
<organism evidence="13 14">
    <name type="scientific">Asparagus officinalis</name>
    <name type="common">Garden asparagus</name>
    <dbReference type="NCBI Taxonomy" id="4686"/>
    <lineage>
        <taxon>Eukaryota</taxon>
        <taxon>Viridiplantae</taxon>
        <taxon>Streptophyta</taxon>
        <taxon>Embryophyta</taxon>
        <taxon>Tracheophyta</taxon>
        <taxon>Spermatophyta</taxon>
        <taxon>Magnoliopsida</taxon>
        <taxon>Liliopsida</taxon>
        <taxon>Asparagales</taxon>
        <taxon>Asparagaceae</taxon>
        <taxon>Asparagoideae</taxon>
        <taxon>Asparagus</taxon>
    </lineage>
</organism>
<evidence type="ECO:0000259" key="11">
    <source>
        <dbReference type="PROSITE" id="PS50016"/>
    </source>
</evidence>
<feature type="compositionally biased region" description="Basic and acidic residues" evidence="9">
    <location>
        <begin position="26"/>
        <end position="35"/>
    </location>
</feature>
<sequence>MTSCTRSGRILKQEGTSSTKSGDAAAKVKDTKDSPTSRSTATTTKNKANNTTTAKEARSLKTSSPSSRKSGRLDAQASSTPPDKKQKKRSRSPLRRSERIEKNAVSSSPDSKKLNESSGPPSKKKKLHDDKNGVTGTDNESKDNNLDIKISEISKKKTGTPRRYRALLKSKLDEISDEFKVDIALNGNCSKSTSSNSKKMSEGLDECNGKKEDTLCRKYSVDSSKEAAEGCSSGSRDLDDLTVDDDRLKKSTCTSGKKKIVDKSPVSKCNGISKKSSPVGLSAKNNGGCVSQREMHGMHIMHHTHEVCVEKLTESELIASTSEGKSLAVDASLECRVNFKGSKNGRTSTDVYSGGTAIAGTRNGSNTEISKADVTSSPCEATYKDVKRCTACNKLERVHNVSEDHELCLCNSRRESKLTPSTIEEPCGIVSSPCQSETEAICLQGNYVEGNLMPEVREHSPRSKKQHCLVTSPIKENLSVPVDVGRGKSGVSDGGHTYEERLRVTSPNESSTEVQTESGLNRCVICKQSGELLCCDGKGCKSSYHLSCLSPPLQDIPPGVWLCHFCFRKKVELGVYSVSDGIESVWDVEEEMQNGKQYFVKYKGLAHVHNRWVPESQILLEAPMLVANFERGHQKEKATRWKQEWAEPHRLLQKRQTVSQSLADGSSIEHGHAYCYHEWLVKWKGLGYEHATWELEKSPFLCSSDARVLIHDFENRHEEARRICDPLRAEKALQVKKSSFHKLTKLADDFPAGIDNDHLNSVNRLREFWHKSQNAIFIDDQERIIKPILFISSLKSHTCQPILVISTIASLSLWETDFMRLAPSINVVVYTGNKNIRKLIRTSEFYDEGGRIMFQVLLSHPDAVIEDLDYLDCIGWEVQVIDDCQNPRVSKHLEEFKNLSTEFRLLLLSGQLKETVAEYLNFLSFLESGLKVNDSSSSKYGPNDTAGTLAILKGKLTRHVAYERKPGSSKFLEYWVPVQLSNVQLEQYCSALISNSTALRSCSKVDLVGALRDILISTRKCCDHPYVLDGSLQSSLMKDLPADKYLDMGVNASGKLHLLDKFLQEIKNQGLRVLILFQSIGGAGRNSIGDILDDFVRQRFGPDSYERVDNGLSMSRKLTALSKFNDKANGRFVFLIENRACLPSIKLSSLDAVVIYSSDWNPLNDLRALQKIHIESSFEHVKVFRFYSSCTVEEKVLIFARQDIILDSNIRNINPSNSHLLLSWGALSLFNELNEFHQQNVHDYFKNSIEKCFLNDSTLKFLNDVVVELVQQLPRRGENNSYQCLLLIKAQQSGASYSRNISLVSERNGICALDKDPSSFWSDLLDNRYPDWRFISEPSQRIRRKVQRFEEPIKVPEVEKDEARKKRRKLTTNTVDPNSLQAWLEDKTKGMVKDAEVLNDSSPCRFNQQALISTTTPTTPSSTPMEPETYGSLSSVGKNCMPNSDGTITHVTSYLRASSTPDAAAEPHKFPIGESEGRRNAQKVLHLRLKPEISELCDTLKLHADVKDLAYTLLEYIMNNHHVDQDPDTILQAFKLSLCWRAASFLKHKVDHKECLALAKKYLRYTCSEEQVGSVYSRLRMLKKKFSIVGALRHEDKPNSLENQSSLSRKEDGRQQLHGGISESASSYLQESEVKEQAPAGQSPSEAKENLISLQDALLKKRVDLIDTICSKRKDAFLLRKQVELFDFNARREEAKARLKSAHDDLLELIRSVHTDDSIRNDKILLLNKYFSKMRAELDQHMKCQNEKLMVMLEDAEKMEQNIRDQWLEEAKAGTLAEDFELLPLVESGFRLEECKEVVEAFESHDGSRGRTPVSRSATDRMCTDIFTFPGIRTGASENDLDSSSTFSNGRLEDAQIHASHSRNTTEIGTISEIVETVPPNVVVVESTEPTRTFSEIPRPGSGLVCDVMEMTAPGISIGTTENQLDMPSTFSTGRMEDVQAPPSHSSNTTEVEAIQANRILVEIPETLLYNNADVESIEPNETSPEIPATMPAGNTDIPTDNGSSFSESVMNVSDNQPDTTRLVPLETSRRIAENQETVPHNIVASGEPNEISAETPADILPAGDDVITRDAGTPFFEADDMNILANQVDQNETSTVNPLTIPCSGDRDMAEDGGAPVPESDVMNAVGNQHVTMHMQHMMPSVATSLLQEGPAEIRIDSSVTTTEALVDRNIHEGEANPEGAHMRSSALQHSVGLRSTPHALRDSCCGNSARPNLVLPVGEHDMLSLDGRTECEEGPSSPLTTGPYASLGHVLTPQFEPTVKDTQTSNSTHNLVSPIATFSTEGGLCTEVAHSSQLLALSMPQPNMAEEMQVEECNPLSPQSILHPVMPAETLGILRPENMSCSPTSQTEVLVQQSIRTSRVSQERGDRLLQILPMASCIQPHQLHPDPLQNELVRLQKQAEHHNRMYEDKKRQRKLECEEELDKVRKKYEAMLKDDEAEFHQQQKMLETIYSKVLVNKILAEQFRTKFIDPKAGTSSASQARSSSPMQQFLQASNPLHAQGPPSTSGSFHIPTSANLPSAVTPSRASTSLPLCGSGATQSHIQTLANLPPAVTPARPSTSLPLRGSGATQAHIPTLANLPPATTPAQISAGSFRHNPSVVSRNLVRPQFSNNMLQVPPSHQGATDARAPAARAMAPHLHRFGPRSSMMPPILPPTSTMPSVLPPNFPPTCTTPPVNPPRLSNQHPTNMSAALLSATTAPPLSGKYSPVGSGQLPFSRVELSRDLGATTSLAADLPKLPVNDSEMATSTVVATPPAASTDPVVCLSDDE</sequence>
<keyword evidence="6" id="KW-0539">Nucleus</keyword>
<evidence type="ECO:0000256" key="8">
    <source>
        <dbReference type="SAM" id="Coils"/>
    </source>
</evidence>
<dbReference type="InterPro" id="IPR001650">
    <property type="entry name" value="Helicase_C-like"/>
</dbReference>
<dbReference type="InterPro" id="IPR019787">
    <property type="entry name" value="Znf_PHD-finger"/>
</dbReference>
<keyword evidence="5" id="KW-0067">ATP-binding</keyword>
<feature type="region of interest" description="Disordered" evidence="9">
    <location>
        <begin position="2746"/>
        <end position="2769"/>
    </location>
</feature>
<dbReference type="Pfam" id="PF25029">
    <property type="entry name" value="MOM1"/>
    <property type="match status" value="1"/>
</dbReference>
<dbReference type="InterPro" id="IPR016197">
    <property type="entry name" value="Chromo-like_dom_sf"/>
</dbReference>
<feature type="region of interest" description="Disordered" evidence="9">
    <location>
        <begin position="1"/>
        <end position="161"/>
    </location>
</feature>
<feature type="domain" description="Helicase C-terminal" evidence="12">
    <location>
        <begin position="1058"/>
        <end position="1221"/>
    </location>
</feature>
<feature type="domain" description="Chromo" evidence="10">
    <location>
        <begin position="646"/>
        <end position="725"/>
    </location>
</feature>
<evidence type="ECO:0000256" key="5">
    <source>
        <dbReference type="ARBA" id="ARBA00022840"/>
    </source>
</evidence>
<accession>A0A5P1FPI6</accession>
<dbReference type="Gene3D" id="3.40.50.10810">
    <property type="entry name" value="Tandem AAA-ATPase domain"/>
    <property type="match status" value="1"/>
</dbReference>
<evidence type="ECO:0000259" key="10">
    <source>
        <dbReference type="PROSITE" id="PS50013"/>
    </source>
</evidence>
<dbReference type="GO" id="GO:0000785">
    <property type="term" value="C:chromatin"/>
    <property type="evidence" value="ECO:0007669"/>
    <property type="project" value="TreeGrafter"/>
</dbReference>
<dbReference type="Pfam" id="PF00385">
    <property type="entry name" value="Chromo"/>
    <property type="match status" value="1"/>
</dbReference>
<name>A0A5P1FPI6_ASPOF</name>
<dbReference type="InterPro" id="IPR019786">
    <property type="entry name" value="Zinc_finger_PHD-type_CS"/>
</dbReference>
<evidence type="ECO:0000313" key="13">
    <source>
        <dbReference type="EMBL" id="ONK79623.1"/>
    </source>
</evidence>
<dbReference type="InterPro" id="IPR011011">
    <property type="entry name" value="Znf_FYVE_PHD"/>
</dbReference>
<dbReference type="Gene3D" id="2.40.50.40">
    <property type="match status" value="2"/>
</dbReference>
<dbReference type="PROSITE" id="PS51194">
    <property type="entry name" value="HELICASE_CTER"/>
    <property type="match status" value="1"/>
</dbReference>
<dbReference type="PANTHER" id="PTHR45623:SF13">
    <property type="entry name" value="HELICASE PROTEIN MOM1"/>
    <property type="match status" value="1"/>
</dbReference>
<evidence type="ECO:0000256" key="7">
    <source>
        <dbReference type="PROSITE-ProRule" id="PRU00146"/>
    </source>
</evidence>
<dbReference type="InterPro" id="IPR001965">
    <property type="entry name" value="Znf_PHD"/>
</dbReference>
<proteinExistence type="predicted"/>
<dbReference type="PANTHER" id="PTHR45623">
    <property type="entry name" value="CHROMODOMAIN-HELICASE-DNA-BINDING PROTEIN 3-RELATED-RELATED"/>
    <property type="match status" value="1"/>
</dbReference>
<dbReference type="GO" id="GO:0008270">
    <property type="term" value="F:zinc ion binding"/>
    <property type="evidence" value="ECO:0007669"/>
    <property type="project" value="UniProtKB-KW"/>
</dbReference>
<evidence type="ECO:0000259" key="12">
    <source>
        <dbReference type="PROSITE" id="PS51194"/>
    </source>
</evidence>
<protein>
    <submittedName>
        <fullName evidence="13">Uncharacterized protein</fullName>
    </submittedName>
</protein>
<dbReference type="InterPro" id="IPR000953">
    <property type="entry name" value="Chromo/chromo_shadow_dom"/>
</dbReference>
<dbReference type="PROSITE" id="PS01359">
    <property type="entry name" value="ZF_PHD_1"/>
    <property type="match status" value="1"/>
</dbReference>
<evidence type="ECO:0000256" key="3">
    <source>
        <dbReference type="ARBA" id="ARBA00022771"/>
    </source>
</evidence>
<gene>
    <name evidence="13" type="ORF">A4U43_C01F8260</name>
</gene>
<dbReference type="CDD" id="cd15532">
    <property type="entry name" value="PHD2_CHD_II"/>
    <property type="match status" value="1"/>
</dbReference>
<dbReference type="GO" id="GO:0005524">
    <property type="term" value="F:ATP binding"/>
    <property type="evidence" value="ECO:0007669"/>
    <property type="project" value="UniProtKB-KW"/>
</dbReference>
<keyword evidence="8" id="KW-0175">Coiled coil</keyword>
<dbReference type="SUPFAM" id="SSF52540">
    <property type="entry name" value="P-loop containing nucleoside triphosphate hydrolases"/>
    <property type="match status" value="2"/>
</dbReference>
<feature type="region of interest" description="Disordered" evidence="9">
    <location>
        <begin position="1597"/>
        <end position="1616"/>
    </location>
</feature>
<dbReference type="GO" id="GO:0016887">
    <property type="term" value="F:ATP hydrolysis activity"/>
    <property type="evidence" value="ECO:0007669"/>
    <property type="project" value="TreeGrafter"/>
</dbReference>
<dbReference type="InterPro" id="IPR023780">
    <property type="entry name" value="Chromo_domain"/>
</dbReference>
<dbReference type="GO" id="GO:0005634">
    <property type="term" value="C:nucleus"/>
    <property type="evidence" value="ECO:0007669"/>
    <property type="project" value="TreeGrafter"/>
</dbReference>
<keyword evidence="3 7" id="KW-0863">Zinc-finger</keyword>
<dbReference type="Gene3D" id="3.30.40.10">
    <property type="entry name" value="Zinc/RING finger domain, C3HC4 (zinc finger)"/>
    <property type="match status" value="1"/>
</dbReference>
<dbReference type="InterPro" id="IPR038718">
    <property type="entry name" value="SNF2-like_sf"/>
</dbReference>
<dbReference type="InterPro" id="IPR056882">
    <property type="entry name" value="MOM1_dom"/>
</dbReference>
<reference evidence="14" key="1">
    <citation type="journal article" date="2017" name="Nat. Commun.">
        <title>The asparagus genome sheds light on the origin and evolution of a young Y chromosome.</title>
        <authorList>
            <person name="Harkess A."/>
            <person name="Zhou J."/>
            <person name="Xu C."/>
            <person name="Bowers J.E."/>
            <person name="Van der Hulst R."/>
            <person name="Ayyampalayam S."/>
            <person name="Mercati F."/>
            <person name="Riccardi P."/>
            <person name="McKain M.R."/>
            <person name="Kakrana A."/>
            <person name="Tang H."/>
            <person name="Ray J."/>
            <person name="Groenendijk J."/>
            <person name="Arikit S."/>
            <person name="Mathioni S.M."/>
            <person name="Nakano M."/>
            <person name="Shan H."/>
            <person name="Telgmann-Rauber A."/>
            <person name="Kanno A."/>
            <person name="Yue Z."/>
            <person name="Chen H."/>
            <person name="Li W."/>
            <person name="Chen Y."/>
            <person name="Xu X."/>
            <person name="Zhang Y."/>
            <person name="Luo S."/>
            <person name="Chen H."/>
            <person name="Gao J."/>
            <person name="Mao Z."/>
            <person name="Pires J.C."/>
            <person name="Luo M."/>
            <person name="Kudrna D."/>
            <person name="Wing R.A."/>
            <person name="Meyers B.C."/>
            <person name="Yi K."/>
            <person name="Kong H."/>
            <person name="Lavrijsen P."/>
            <person name="Sunseri F."/>
            <person name="Falavigna A."/>
            <person name="Ye Y."/>
            <person name="Leebens-Mack J.H."/>
            <person name="Chen G."/>
        </authorList>
    </citation>
    <scope>NUCLEOTIDE SEQUENCE [LARGE SCALE GENOMIC DNA]</scope>
    <source>
        <strain evidence="14">cv. DH0086</strain>
    </source>
</reference>
<dbReference type="PROSITE" id="PS50013">
    <property type="entry name" value="CHROMO_2"/>
    <property type="match status" value="2"/>
</dbReference>
<feature type="compositionally biased region" description="Basic residues" evidence="9">
    <location>
        <begin position="85"/>
        <end position="94"/>
    </location>
</feature>
<feature type="compositionally biased region" description="Low complexity" evidence="9">
    <location>
        <begin position="2746"/>
        <end position="2763"/>
    </location>
</feature>
<evidence type="ECO:0000256" key="1">
    <source>
        <dbReference type="ARBA" id="ARBA00022723"/>
    </source>
</evidence>
<dbReference type="GO" id="GO:0042393">
    <property type="term" value="F:histone binding"/>
    <property type="evidence" value="ECO:0007669"/>
    <property type="project" value="TreeGrafter"/>
</dbReference>
<feature type="compositionally biased region" description="Basic and acidic residues" evidence="9">
    <location>
        <begin position="139"/>
        <end position="155"/>
    </location>
</feature>
<feature type="region of interest" description="Disordered" evidence="9">
    <location>
        <begin position="2496"/>
        <end position="2537"/>
    </location>
</feature>
<dbReference type="EMBL" id="CM007381">
    <property type="protein sequence ID" value="ONK79623.1"/>
    <property type="molecule type" value="Genomic_DNA"/>
</dbReference>
<feature type="region of interest" description="Disordered" evidence="9">
    <location>
        <begin position="1414"/>
        <end position="1434"/>
    </location>
</feature>
<keyword evidence="1" id="KW-0479">Metal-binding</keyword>
<keyword evidence="14" id="KW-1185">Reference proteome</keyword>
<feature type="coiled-coil region" evidence="8">
    <location>
        <begin position="2394"/>
        <end position="2440"/>
    </location>
</feature>
<dbReference type="PROSITE" id="PS50016">
    <property type="entry name" value="ZF_PHD_2"/>
    <property type="match status" value="1"/>
</dbReference>
<dbReference type="Proteomes" id="UP000243459">
    <property type="component" value="Chromosome 1"/>
</dbReference>
<evidence type="ECO:0000256" key="4">
    <source>
        <dbReference type="ARBA" id="ARBA00022833"/>
    </source>
</evidence>
<dbReference type="GO" id="GO:0003682">
    <property type="term" value="F:chromatin binding"/>
    <property type="evidence" value="ECO:0007669"/>
    <property type="project" value="TreeGrafter"/>
</dbReference>
<feature type="domain" description="Chromo" evidence="10">
    <location>
        <begin position="580"/>
        <end position="641"/>
    </location>
</feature>
<dbReference type="InterPro" id="IPR027417">
    <property type="entry name" value="P-loop_NTPase"/>
</dbReference>
<dbReference type="InterPro" id="IPR013083">
    <property type="entry name" value="Znf_RING/FYVE/PHD"/>
</dbReference>
<feature type="compositionally biased region" description="Low complexity" evidence="9">
    <location>
        <begin position="40"/>
        <end position="68"/>
    </location>
</feature>
<feature type="compositionally biased region" description="Low complexity" evidence="9">
    <location>
        <begin position="1414"/>
        <end position="1424"/>
    </location>
</feature>
<dbReference type="SMART" id="SM00249">
    <property type="entry name" value="PHD"/>
    <property type="match status" value="1"/>
</dbReference>
<evidence type="ECO:0000256" key="9">
    <source>
        <dbReference type="SAM" id="MobiDB-lite"/>
    </source>
</evidence>
<dbReference type="Gene3D" id="6.10.250.1310">
    <property type="match status" value="1"/>
</dbReference>
<dbReference type="SMART" id="SM00298">
    <property type="entry name" value="CHROMO"/>
    <property type="match status" value="2"/>
</dbReference>
<keyword evidence="4" id="KW-0862">Zinc</keyword>
<dbReference type="SUPFAM" id="SSF54160">
    <property type="entry name" value="Chromo domain-like"/>
    <property type="match status" value="2"/>
</dbReference>
<evidence type="ECO:0000256" key="2">
    <source>
        <dbReference type="ARBA" id="ARBA00022741"/>
    </source>
</evidence>
<dbReference type="Gramene" id="ONK79623">
    <property type="protein sequence ID" value="ONK79623"/>
    <property type="gene ID" value="A4U43_C01F8260"/>
</dbReference>
<evidence type="ECO:0000313" key="14">
    <source>
        <dbReference type="Proteomes" id="UP000243459"/>
    </source>
</evidence>